<evidence type="ECO:0000313" key="2">
    <source>
        <dbReference type="Proteomes" id="UP000094569"/>
    </source>
</evidence>
<sequence>MCANPDGNTKSLKNGLTNASEITAARVKSSNLFTLRKSPLSKPFTHIKRAQTKRLRPPRDLSPTAPSQIWEATHLRSWLSRLVELLVDALIEWPSSRTPDLIALLTAISKTPDNLHRGEALNYDDELLTWDGVPYINMVWRDANWMTPHIIVKECSKSDDFETSKQQLVITTSKHKTLKHNSWQRG</sequence>
<keyword evidence="2" id="KW-1185">Reference proteome</keyword>
<name>A0A1E3BI59_ASPCR</name>
<gene>
    <name evidence="1" type="ORF">SI65_03706</name>
</gene>
<proteinExistence type="predicted"/>
<dbReference type="Proteomes" id="UP000094569">
    <property type="component" value="Unassembled WGS sequence"/>
</dbReference>
<dbReference type="EMBL" id="JXNT01000003">
    <property type="protein sequence ID" value="ODM20653.1"/>
    <property type="molecule type" value="Genomic_DNA"/>
</dbReference>
<dbReference type="VEuPathDB" id="FungiDB:SI65_03706"/>
<organism evidence="1 2">
    <name type="scientific">Aspergillus cristatus</name>
    <name type="common">Chinese Fuzhuan brick tea-fermentation fungus</name>
    <name type="synonym">Eurotium cristatum</name>
    <dbReference type="NCBI Taxonomy" id="573508"/>
    <lineage>
        <taxon>Eukaryota</taxon>
        <taxon>Fungi</taxon>
        <taxon>Dikarya</taxon>
        <taxon>Ascomycota</taxon>
        <taxon>Pezizomycotina</taxon>
        <taxon>Eurotiomycetes</taxon>
        <taxon>Eurotiomycetidae</taxon>
        <taxon>Eurotiales</taxon>
        <taxon>Aspergillaceae</taxon>
        <taxon>Aspergillus</taxon>
        <taxon>Aspergillus subgen. Aspergillus</taxon>
    </lineage>
</organism>
<reference evidence="1 2" key="1">
    <citation type="journal article" date="2016" name="BMC Genomics">
        <title>Comparative genomic and transcriptomic analyses of the Fuzhuan brick tea-fermentation fungus Aspergillus cristatus.</title>
        <authorList>
            <person name="Ge Y."/>
            <person name="Wang Y."/>
            <person name="Liu Y."/>
            <person name="Tan Y."/>
            <person name="Ren X."/>
            <person name="Zhang X."/>
            <person name="Hyde K.D."/>
            <person name="Liu Y."/>
            <person name="Liu Z."/>
        </authorList>
    </citation>
    <scope>NUCLEOTIDE SEQUENCE [LARGE SCALE GENOMIC DNA]</scope>
    <source>
        <strain evidence="1 2">GZAAS20.1005</strain>
    </source>
</reference>
<accession>A0A1E3BI59</accession>
<protein>
    <submittedName>
        <fullName evidence="1">Uncharacterized protein</fullName>
    </submittedName>
</protein>
<evidence type="ECO:0000313" key="1">
    <source>
        <dbReference type="EMBL" id="ODM20653.1"/>
    </source>
</evidence>
<dbReference type="OrthoDB" id="5392447at2759"/>
<comment type="caution">
    <text evidence="1">The sequence shown here is derived from an EMBL/GenBank/DDBJ whole genome shotgun (WGS) entry which is preliminary data.</text>
</comment>
<dbReference type="AlphaFoldDB" id="A0A1E3BI59"/>